<keyword evidence="3" id="KW-1185">Reference proteome</keyword>
<evidence type="ECO:0000256" key="1">
    <source>
        <dbReference type="SAM" id="MobiDB-lite"/>
    </source>
</evidence>
<dbReference type="AlphaFoldDB" id="A0A7G1NW89"/>
<proteinExistence type="predicted"/>
<sequence>MNVEMLAALFGLGGTLVGAAVSTGAVVWQQRRTAHEAERTYLLGLAEMAANEVIRLSYEIQEHFGDGRPPGRPMPGGKEWDKELQRMNRELQEQSLRFADPDVRLFLEHCYKELMIHGASLCVRGFPPMHVILFHDLKMVMGTVLRREPFPQAAMERHPDPQYNRTPDGPDARPNGPLLTGL</sequence>
<evidence type="ECO:0000313" key="2">
    <source>
        <dbReference type="EMBL" id="BCL27388.1"/>
    </source>
</evidence>
<dbReference type="OrthoDB" id="4249684at2"/>
<accession>A0A7G1NW89</accession>
<evidence type="ECO:0000313" key="3">
    <source>
        <dbReference type="Proteomes" id="UP000516444"/>
    </source>
</evidence>
<feature type="region of interest" description="Disordered" evidence="1">
    <location>
        <begin position="155"/>
        <end position="182"/>
    </location>
</feature>
<organism evidence="2 3">
    <name type="scientific">Streptomyces aurantiacus</name>
    <dbReference type="NCBI Taxonomy" id="47760"/>
    <lineage>
        <taxon>Bacteria</taxon>
        <taxon>Bacillati</taxon>
        <taxon>Actinomycetota</taxon>
        <taxon>Actinomycetes</taxon>
        <taxon>Kitasatosporales</taxon>
        <taxon>Streptomycetaceae</taxon>
        <taxon>Streptomyces</taxon>
        <taxon>Streptomyces aurantiacus group</taxon>
    </lineage>
</organism>
<protein>
    <submittedName>
        <fullName evidence="2">Uncharacterized protein</fullName>
    </submittedName>
</protein>
<reference evidence="2 3" key="1">
    <citation type="journal article" date="2014" name="Int. J. Syst. Evol. Microbiol.">
        <title>Complete genome sequence of Corynebacterium casei LMG S-19264T (=DSM 44701T), isolated from a smear-ripened cheese.</title>
        <authorList>
            <consortium name="US DOE Joint Genome Institute (JGI-PGF)"/>
            <person name="Walter F."/>
            <person name="Albersmeier A."/>
            <person name="Kalinowski J."/>
            <person name="Ruckert C."/>
        </authorList>
    </citation>
    <scope>NUCLEOTIDE SEQUENCE [LARGE SCALE GENOMIC DNA]</scope>
    <source>
        <strain evidence="2 3">JCM 4677</strain>
    </source>
</reference>
<dbReference type="KEGG" id="sgm:GCM10017557_22470"/>
<name>A0A7G1NW89_9ACTN</name>
<dbReference type="EMBL" id="AP023440">
    <property type="protein sequence ID" value="BCL27388.1"/>
    <property type="molecule type" value="Genomic_DNA"/>
</dbReference>
<gene>
    <name evidence="2" type="ORF">GCM10017557_22470</name>
</gene>
<dbReference type="RefSeq" id="WP_157871244.1">
    <property type="nucleotide sequence ID" value="NZ_AP023440.1"/>
</dbReference>
<dbReference type="Proteomes" id="UP000516444">
    <property type="component" value="Chromosome"/>
</dbReference>